<accession>D2QND7</accession>
<dbReference type="KEGG" id="sli:Slin_3315"/>
<name>D2QND7_SPILD</name>
<feature type="chain" id="PRO_5003035776" evidence="2">
    <location>
        <begin position="19"/>
        <end position="119"/>
    </location>
</feature>
<evidence type="ECO:0000256" key="1">
    <source>
        <dbReference type="SAM" id="Phobius"/>
    </source>
</evidence>
<dbReference type="RefSeq" id="WP_012927847.1">
    <property type="nucleotide sequence ID" value="NC_013730.1"/>
</dbReference>
<keyword evidence="1" id="KW-0472">Membrane</keyword>
<evidence type="ECO:0000313" key="3">
    <source>
        <dbReference type="EMBL" id="ADB39326.1"/>
    </source>
</evidence>
<reference evidence="3 4" key="1">
    <citation type="journal article" date="2010" name="Stand. Genomic Sci.">
        <title>Complete genome sequence of Spirosoma linguale type strain (1).</title>
        <authorList>
            <person name="Lail K."/>
            <person name="Sikorski J."/>
            <person name="Saunders E."/>
            <person name="Lapidus A."/>
            <person name="Glavina Del Rio T."/>
            <person name="Copeland A."/>
            <person name="Tice H."/>
            <person name="Cheng J.-F."/>
            <person name="Lucas S."/>
            <person name="Nolan M."/>
            <person name="Bruce D."/>
            <person name="Goodwin L."/>
            <person name="Pitluck S."/>
            <person name="Ivanova N."/>
            <person name="Mavromatis K."/>
            <person name="Ovchinnikova G."/>
            <person name="Pati A."/>
            <person name="Chen A."/>
            <person name="Palaniappan K."/>
            <person name="Land M."/>
            <person name="Hauser L."/>
            <person name="Chang Y.-J."/>
            <person name="Jeffries C.D."/>
            <person name="Chain P."/>
            <person name="Brettin T."/>
            <person name="Detter J.C."/>
            <person name="Schuetze A."/>
            <person name="Rohde M."/>
            <person name="Tindall B.J."/>
            <person name="Goeker M."/>
            <person name="Bristow J."/>
            <person name="Eisen J.A."/>
            <person name="Markowitz V."/>
            <person name="Hugenholtz P."/>
            <person name="Kyrpides N.C."/>
            <person name="Klenk H.-P."/>
            <person name="Chen F."/>
        </authorList>
    </citation>
    <scope>NUCLEOTIDE SEQUENCE [LARGE SCALE GENOMIC DNA]</scope>
    <source>
        <strain evidence="4">ATCC 33905 / DSM 74 / LMG 10896 / Claus 1</strain>
    </source>
</reference>
<dbReference type="HOGENOM" id="CLU_2059950_0_0_10"/>
<gene>
    <name evidence="3" type="ordered locus">Slin_3315</name>
</gene>
<feature type="transmembrane region" description="Helical" evidence="1">
    <location>
        <begin position="88"/>
        <end position="108"/>
    </location>
</feature>
<evidence type="ECO:0000256" key="2">
    <source>
        <dbReference type="SAM" id="SignalP"/>
    </source>
</evidence>
<keyword evidence="1" id="KW-1133">Transmembrane helix</keyword>
<sequence>MKIILITLLLCFNLSAMARQPAFSSLQTRISDNEKTLSIQINGQRNSRKIHVNESFDVENMSRLRKELLKYQVFTNHGLGIPFQEVPGLIAVCLGSFFLFITVLILWYRSKQRAHTRVV</sequence>
<dbReference type="EMBL" id="CP001769">
    <property type="protein sequence ID" value="ADB39326.1"/>
    <property type="molecule type" value="Genomic_DNA"/>
</dbReference>
<feature type="signal peptide" evidence="2">
    <location>
        <begin position="1"/>
        <end position="18"/>
    </location>
</feature>
<dbReference type="AlphaFoldDB" id="D2QND7"/>
<proteinExistence type="predicted"/>
<protein>
    <submittedName>
        <fullName evidence="3">Uncharacterized protein</fullName>
    </submittedName>
</protein>
<organism evidence="3 4">
    <name type="scientific">Spirosoma linguale (strain ATCC 33905 / DSM 74 / LMG 10896 / Claus 1)</name>
    <dbReference type="NCBI Taxonomy" id="504472"/>
    <lineage>
        <taxon>Bacteria</taxon>
        <taxon>Pseudomonadati</taxon>
        <taxon>Bacteroidota</taxon>
        <taxon>Cytophagia</taxon>
        <taxon>Cytophagales</taxon>
        <taxon>Cytophagaceae</taxon>
        <taxon>Spirosoma</taxon>
    </lineage>
</organism>
<dbReference type="Proteomes" id="UP000002028">
    <property type="component" value="Chromosome"/>
</dbReference>
<keyword evidence="4" id="KW-1185">Reference proteome</keyword>
<evidence type="ECO:0000313" key="4">
    <source>
        <dbReference type="Proteomes" id="UP000002028"/>
    </source>
</evidence>
<keyword evidence="1" id="KW-0812">Transmembrane</keyword>
<keyword evidence="2" id="KW-0732">Signal</keyword>